<feature type="compositionally biased region" description="Basic and acidic residues" evidence="1">
    <location>
        <begin position="622"/>
        <end position="639"/>
    </location>
</feature>
<name>A0AAW1U686_9CUCU</name>
<keyword evidence="3" id="KW-1185">Reference proteome</keyword>
<feature type="region of interest" description="Disordered" evidence="1">
    <location>
        <begin position="573"/>
        <end position="592"/>
    </location>
</feature>
<organism evidence="2 3">
    <name type="scientific">Henosepilachna vigintioctopunctata</name>
    <dbReference type="NCBI Taxonomy" id="420089"/>
    <lineage>
        <taxon>Eukaryota</taxon>
        <taxon>Metazoa</taxon>
        <taxon>Ecdysozoa</taxon>
        <taxon>Arthropoda</taxon>
        <taxon>Hexapoda</taxon>
        <taxon>Insecta</taxon>
        <taxon>Pterygota</taxon>
        <taxon>Neoptera</taxon>
        <taxon>Endopterygota</taxon>
        <taxon>Coleoptera</taxon>
        <taxon>Polyphaga</taxon>
        <taxon>Cucujiformia</taxon>
        <taxon>Coccinelloidea</taxon>
        <taxon>Coccinellidae</taxon>
        <taxon>Epilachninae</taxon>
        <taxon>Epilachnini</taxon>
        <taxon>Henosepilachna</taxon>
    </lineage>
</organism>
<feature type="region of interest" description="Disordered" evidence="1">
    <location>
        <begin position="953"/>
        <end position="988"/>
    </location>
</feature>
<reference evidence="2 3" key="1">
    <citation type="submission" date="2023-03" db="EMBL/GenBank/DDBJ databases">
        <title>Genome insight into feeding habits of ladybird beetles.</title>
        <authorList>
            <person name="Li H.-S."/>
            <person name="Huang Y.-H."/>
            <person name="Pang H."/>
        </authorList>
    </citation>
    <scope>NUCLEOTIDE SEQUENCE [LARGE SCALE GENOMIC DNA]</scope>
    <source>
        <strain evidence="2">SYSU_2023b</strain>
        <tissue evidence="2">Whole body</tissue>
    </source>
</reference>
<feature type="region of interest" description="Disordered" evidence="1">
    <location>
        <begin position="602"/>
        <end position="639"/>
    </location>
</feature>
<dbReference type="Proteomes" id="UP001431783">
    <property type="component" value="Unassembled WGS sequence"/>
</dbReference>
<comment type="caution">
    <text evidence="2">The sequence shown here is derived from an EMBL/GenBank/DDBJ whole genome shotgun (WGS) entry which is preliminary data.</text>
</comment>
<gene>
    <name evidence="2" type="ORF">WA026_020663</name>
</gene>
<feature type="compositionally biased region" description="Basic and acidic residues" evidence="1">
    <location>
        <begin position="659"/>
        <end position="669"/>
    </location>
</feature>
<evidence type="ECO:0000256" key="1">
    <source>
        <dbReference type="SAM" id="MobiDB-lite"/>
    </source>
</evidence>
<evidence type="ECO:0000313" key="3">
    <source>
        <dbReference type="Proteomes" id="UP001431783"/>
    </source>
</evidence>
<feature type="region of interest" description="Disordered" evidence="1">
    <location>
        <begin position="650"/>
        <end position="669"/>
    </location>
</feature>
<sequence length="1057" mass="119548">MNAMRPSQSDHQFIPDIKNAETTLETNEIENFERSKLDIGLSNLQKQEPQCIKATHEQEHPTQLSNLHIGATEKTEEELNKKLDEEIPRPEYVPLEESVETKEEIKMKKIAGELFSPVATDEKSQDDGQLKKLDVICKLSELEEQIIQDISNTEVVMNTKEIKDSENSKFENDLSNLGIDEPQCTKIICKPKPPSRLLNLHVHSIENRQLNEEFSKPEYECPEETGRNDMFDPSLEKVKQTGDSQNILKNVLHIHECIVTEVSGIPLEIVEEPCLKKCISHQQTQDDTIDDLIVEQTPPRYNEDISCEDIKKFMSEVLEVSQRIKEDIKELKPDLTPTPDGVVVAIFPSEKELSMTLQEKTYMTQKITIPMIESVDETKANVEEAHLVAETGNASEYPDTFEETKFPITEKTLTDNDKNIIVHPALNERDQFVDNEVDSFSTHEKTHDAEKIHSDHVEYEITKAELENEIYSGTSFEPLQSKIERSSQISQDDCMKSDPSNIMKKKLKLETEEVKLSEPEKNPVLEYEVTGISIRAEDLRKKSDSFTDMPDVKAEELEVDGIISNKMAFVGTKTDAHSSSEDTNPEIGDRRNTSEISLSVSHLKNASHEDKMPRGVTSKSKISAETHQDSDEIKNDQRSAHDMISSISIANTEGGQKLYSDEKGASPNEDRGAVIPLSASSKTLDVLNIKETITSEENINKPLLSGGYIETNMDKDLRKDESSEQQINKQISAEDEVAELMRVAKSPEEIANISHEKKRQAHENLQIETDTDFCKEFSSEKPNDSNEQCEITVGTSMLEFEKNENVSKIFLPATPIVNETSSIVKGKTLDSTSQRNVENDEQKRISDFKIDPLMKEELVSPSLESGVIHQNSDPNVEKFSTQYTKLESIEKITETLKSAENIKNISETVVLLDCDSKIIHEMKHYSSKRAEKYETSTSELIIKSEKVFYGKQTQKDSEEEYSSSSATVLEPLETTHSDQKPPKLLNTEKTLPSSSPIVGVREMGNEKRPLISLKVTIFLLLQIQQPARICLFNYQMSIISRSVLSCCKQKGNIYLIP</sequence>
<proteinExistence type="predicted"/>
<dbReference type="EMBL" id="JARQZJ010000045">
    <property type="protein sequence ID" value="KAK9878035.1"/>
    <property type="molecule type" value="Genomic_DNA"/>
</dbReference>
<accession>A0AAW1U686</accession>
<protein>
    <submittedName>
        <fullName evidence="2">Uncharacterized protein</fullName>
    </submittedName>
</protein>
<evidence type="ECO:0000313" key="2">
    <source>
        <dbReference type="EMBL" id="KAK9878035.1"/>
    </source>
</evidence>
<dbReference type="AlphaFoldDB" id="A0AAW1U686"/>